<evidence type="ECO:0000256" key="14">
    <source>
        <dbReference type="ARBA" id="ARBA00058985"/>
    </source>
</evidence>
<comment type="similarity">
    <text evidence="3">Belongs to the DNA polymerase type-Y family.</text>
</comment>
<evidence type="ECO:0000256" key="4">
    <source>
        <dbReference type="ARBA" id="ARBA00020399"/>
    </source>
</evidence>
<protein>
    <recommendedName>
        <fullName evidence="4">DNA repair protein REV1</fullName>
    </recommendedName>
    <alternativeName>
        <fullName evidence="15">Reversionless protein 1</fullName>
    </alternativeName>
</protein>
<dbReference type="GO" id="GO:0006281">
    <property type="term" value="P:DNA repair"/>
    <property type="evidence" value="ECO:0007669"/>
    <property type="project" value="UniProtKB-KW"/>
</dbReference>
<gene>
    <name evidence="19" type="ORF">SISSUDRAFT_996616</name>
</gene>
<reference evidence="19 20" key="1">
    <citation type="journal article" date="2016" name="Mol. Biol. Evol.">
        <title>Comparative Genomics of Early-Diverging Mushroom-Forming Fungi Provides Insights into the Origins of Lignocellulose Decay Capabilities.</title>
        <authorList>
            <person name="Nagy L.G."/>
            <person name="Riley R."/>
            <person name="Tritt A."/>
            <person name="Adam C."/>
            <person name="Daum C."/>
            <person name="Floudas D."/>
            <person name="Sun H."/>
            <person name="Yadav J.S."/>
            <person name="Pangilinan J."/>
            <person name="Larsson K.H."/>
            <person name="Matsuura K."/>
            <person name="Barry K."/>
            <person name="Labutti K."/>
            <person name="Kuo R."/>
            <person name="Ohm R.A."/>
            <person name="Bhattacharya S.S."/>
            <person name="Shirouzu T."/>
            <person name="Yoshinaga Y."/>
            <person name="Martin F.M."/>
            <person name="Grigoriev I.V."/>
            <person name="Hibbett D.S."/>
        </authorList>
    </citation>
    <scope>NUCLEOTIDE SEQUENCE [LARGE SCALE GENOMIC DNA]</scope>
    <source>
        <strain evidence="19 20">HHB10207 ss-3</strain>
    </source>
</reference>
<dbReference type="InterPro" id="IPR053848">
    <property type="entry name" value="IMS_HHH_1"/>
</dbReference>
<comment type="function">
    <text evidence="14">Deoxycytidyl transferase involved in DNA repair. Transfers a dCMP residue from dCTP to the 3'-end of a DNA primer in a template-dependent reaction. May assist in the first step in the bypass of abasic lesions by the insertion of a nucleotide opposite the lesion. Required for normal induction of mutations by physical and chemical agents. Involved in mitochondrial DNA mutagenesis.</text>
</comment>
<feature type="compositionally biased region" description="Polar residues" evidence="16">
    <location>
        <begin position="232"/>
        <end position="244"/>
    </location>
</feature>
<dbReference type="InterPro" id="IPR036420">
    <property type="entry name" value="BRCT_dom_sf"/>
</dbReference>
<dbReference type="InterPro" id="IPR043502">
    <property type="entry name" value="DNA/RNA_pol_sf"/>
</dbReference>
<dbReference type="CDD" id="cd17719">
    <property type="entry name" value="BRCT_Rev1"/>
    <property type="match status" value="1"/>
</dbReference>
<evidence type="ECO:0000313" key="20">
    <source>
        <dbReference type="Proteomes" id="UP000076798"/>
    </source>
</evidence>
<dbReference type="SUPFAM" id="SSF56672">
    <property type="entry name" value="DNA/RNA polymerases"/>
    <property type="match status" value="1"/>
</dbReference>
<dbReference type="GO" id="GO:0042276">
    <property type="term" value="P:error-prone translesion synthesis"/>
    <property type="evidence" value="ECO:0007669"/>
    <property type="project" value="TreeGrafter"/>
</dbReference>
<keyword evidence="20" id="KW-1185">Reference proteome</keyword>
<feature type="region of interest" description="Disordered" evidence="16">
    <location>
        <begin position="230"/>
        <end position="304"/>
    </location>
</feature>
<evidence type="ECO:0000256" key="3">
    <source>
        <dbReference type="ARBA" id="ARBA00010945"/>
    </source>
</evidence>
<keyword evidence="5" id="KW-0237">DNA synthesis</keyword>
<evidence type="ECO:0000256" key="12">
    <source>
        <dbReference type="ARBA" id="ARBA00023204"/>
    </source>
</evidence>
<evidence type="ECO:0000256" key="16">
    <source>
        <dbReference type="SAM" id="MobiDB-lite"/>
    </source>
</evidence>
<dbReference type="InterPro" id="IPR001357">
    <property type="entry name" value="BRCT_dom"/>
</dbReference>
<dbReference type="InterPro" id="IPR001126">
    <property type="entry name" value="UmuC"/>
</dbReference>
<dbReference type="SUPFAM" id="SSF52113">
    <property type="entry name" value="BRCT domain"/>
    <property type="match status" value="1"/>
</dbReference>
<dbReference type="SMART" id="SM00292">
    <property type="entry name" value="BRCT"/>
    <property type="match status" value="1"/>
</dbReference>
<dbReference type="STRING" id="1314776.A0A166J0J9"/>
<dbReference type="EMBL" id="KV428005">
    <property type="protein sequence ID" value="KZT44256.1"/>
    <property type="molecule type" value="Genomic_DNA"/>
</dbReference>
<feature type="compositionally biased region" description="Low complexity" evidence="16">
    <location>
        <begin position="910"/>
        <end position="932"/>
    </location>
</feature>
<dbReference type="Gene3D" id="3.40.50.10190">
    <property type="entry name" value="BRCT domain"/>
    <property type="match status" value="1"/>
</dbReference>
<dbReference type="Gene3D" id="3.30.1490.100">
    <property type="entry name" value="DNA polymerase, Y-family, little finger domain"/>
    <property type="match status" value="1"/>
</dbReference>
<evidence type="ECO:0000256" key="6">
    <source>
        <dbReference type="ARBA" id="ARBA00022679"/>
    </source>
</evidence>
<feature type="domain" description="BRCT" evidence="17">
    <location>
        <begin position="132"/>
        <end position="220"/>
    </location>
</feature>
<feature type="compositionally biased region" description="Polar residues" evidence="16">
    <location>
        <begin position="270"/>
        <end position="279"/>
    </location>
</feature>
<sequence length="1176" mass="129543">MSFSEYLDDDDDFLAALGTVNLPGDAAAATDNNEDPLSAVIKTETPRESGVAGKKRERPLSMTAEEVPDAKYPRLMEEDRSVDVDLSVEQPKTSGEFEVYGPSKFGEFGDYFRRRRAKLQIQNSQLGGEGEKTGGIFSGLAIYINGRTEPSVQDLRKLIIQHGGEYHAFLDRHSMITHIITCALTPAKMKEFKQMKVVTPQWLVQSAKEGKLLPWRNFIFRVAPETFDGAPASTSAQGSIQATLEPSKADSVERNTPPDSGLYAGKNRTKIQNSHNPPNLSGKPPSKPRANPFQSAFTGPKKLPVEPLYTTDAATKEAADRIPSYAAHKSNPHAERAMKSSEWRAAHTSVSDNFIDGFYKNSRLHHLSTWKAELQNIVAQAHERLDSGENTDGGDSTSRTGGVEGVSMHGHELVVTSRPEKGKEVQQDRYFMHCDFDSFFVAAGLVDRPELKGKAVVVCHSQGGQGGTSSTSEIASSSYEARKFGIKNGMSLGQARKLCPQIQTIPYEFERYKEYSLKFYSTLFEFADDLQAVSVDEALVEVTSEVAKHRKLARDLPDRGIARDFAKEVAEAIRDRVRAVTNCEISIGVSSNIMLARLATRKAKPAGSFHLRAEDAENFLANVDITQLHGIGHSVATKAQEKFGSIKLGELGQQKMHDLCALLGKKTGETIWNAARGIDSTKLESDKPRKSVSCEINFGIRFETQEQAEKFMYQLAAEVSTKLKKVSLLGRFLTLKIMKRHPSAPIEPPKFLGHGMCESFSKSIDIAGIDGRATSDERIIGEHAWRLLKGFAFDPKELRGIGIQILKLEKPSDTSVASMGQSVLGFVKGQTSPERPIKRGSSPKKPIIIDDDTDDGESAKKPSRASPIRPKKESPQKADIIMPTFSQIDPNVLNELPPNIRDEIARDYPKGSTRSPSPSKPKTSPFKKPLSPQKQATPGPSTKLAVRSRITAQLAPKGSSSIAAKKSTLFTKRVIKSGLHVTDAELRKLGIDPTVFAVLPESDQKEQLSIYRGASKQPQGTGVFKKREKVVPIGRPGSKKRVLPPPKAKFAETQALVQKGRKGAPEVRFDKVSDIQDVIKGWFEGFADECPRQKDIDHIANFMVECVTGGSGSHNGLGKATSTMRWWKILLERRWPQRKPGGRPHFVGEAWWDAFGIVKDRVNEVVKSRFGGKLSV</sequence>
<dbReference type="Pfam" id="PF00817">
    <property type="entry name" value="IMS"/>
    <property type="match status" value="1"/>
</dbReference>
<dbReference type="Pfam" id="PF21999">
    <property type="entry name" value="IMS_HHH_1"/>
    <property type="match status" value="1"/>
</dbReference>
<organism evidence="19 20">
    <name type="scientific">Sistotremastrum suecicum HHB10207 ss-3</name>
    <dbReference type="NCBI Taxonomy" id="1314776"/>
    <lineage>
        <taxon>Eukaryota</taxon>
        <taxon>Fungi</taxon>
        <taxon>Dikarya</taxon>
        <taxon>Basidiomycota</taxon>
        <taxon>Agaricomycotina</taxon>
        <taxon>Agaricomycetes</taxon>
        <taxon>Sistotremastrales</taxon>
        <taxon>Sistotremastraceae</taxon>
        <taxon>Sistotremastrum</taxon>
    </lineage>
</organism>
<dbReference type="GO" id="GO:0003887">
    <property type="term" value="F:DNA-directed DNA polymerase activity"/>
    <property type="evidence" value="ECO:0007669"/>
    <property type="project" value="InterPro"/>
</dbReference>
<dbReference type="Gene3D" id="6.10.250.1490">
    <property type="match status" value="1"/>
</dbReference>
<keyword evidence="11" id="KW-0238">DNA-binding</keyword>
<dbReference type="OrthoDB" id="427711at2759"/>
<dbReference type="AlphaFoldDB" id="A0A166J0J9"/>
<comment type="cofactor">
    <cofactor evidence="1">
        <name>Mg(2+)</name>
        <dbReference type="ChEBI" id="CHEBI:18420"/>
    </cofactor>
</comment>
<feature type="region of interest" description="Disordered" evidence="16">
    <location>
        <begin position="384"/>
        <end position="405"/>
    </location>
</feature>
<dbReference type="InterPro" id="IPR043128">
    <property type="entry name" value="Rev_trsase/Diguanyl_cyclase"/>
</dbReference>
<dbReference type="Gene3D" id="3.30.70.270">
    <property type="match status" value="1"/>
</dbReference>
<feature type="region of interest" description="Disordered" evidence="16">
    <location>
        <begin position="24"/>
        <end position="60"/>
    </location>
</feature>
<dbReference type="Gene3D" id="1.20.58.1280">
    <property type="entry name" value="DNA repair protein Rev1, C-terminal domain"/>
    <property type="match status" value="1"/>
</dbReference>
<evidence type="ECO:0000256" key="15">
    <source>
        <dbReference type="ARBA" id="ARBA00081902"/>
    </source>
</evidence>
<dbReference type="CDD" id="cd01701">
    <property type="entry name" value="PolY_Rev1"/>
    <property type="match status" value="1"/>
</dbReference>
<dbReference type="Gene3D" id="1.10.150.20">
    <property type="entry name" value="5' to 3' exonuclease, C-terminal subdomain"/>
    <property type="match status" value="1"/>
</dbReference>
<dbReference type="GO" id="GO:0017125">
    <property type="term" value="F:deoxycytidyl transferase activity"/>
    <property type="evidence" value="ECO:0007669"/>
    <property type="project" value="TreeGrafter"/>
</dbReference>
<feature type="compositionally biased region" description="Basic and acidic residues" evidence="16">
    <location>
        <begin position="900"/>
        <end position="909"/>
    </location>
</feature>
<dbReference type="SUPFAM" id="SSF100879">
    <property type="entry name" value="Lesion bypass DNA polymerase (Y-family), little finger domain"/>
    <property type="match status" value="1"/>
</dbReference>
<dbReference type="InterPro" id="IPR036775">
    <property type="entry name" value="DNA_pol_Y-fam_lit_finger_sf"/>
</dbReference>
<dbReference type="Pfam" id="PF11799">
    <property type="entry name" value="IMS_C"/>
    <property type="match status" value="1"/>
</dbReference>
<evidence type="ECO:0000256" key="8">
    <source>
        <dbReference type="ARBA" id="ARBA00022723"/>
    </source>
</evidence>
<evidence type="ECO:0000256" key="10">
    <source>
        <dbReference type="ARBA" id="ARBA00022842"/>
    </source>
</evidence>
<dbReference type="GO" id="GO:0046872">
    <property type="term" value="F:metal ion binding"/>
    <property type="evidence" value="ECO:0007669"/>
    <property type="project" value="UniProtKB-KW"/>
</dbReference>
<dbReference type="PROSITE" id="PS50172">
    <property type="entry name" value="BRCT"/>
    <property type="match status" value="1"/>
</dbReference>
<dbReference type="InterPro" id="IPR038401">
    <property type="entry name" value="Rev1_C_sf"/>
</dbReference>
<accession>A0A166J0J9</accession>
<evidence type="ECO:0000256" key="5">
    <source>
        <dbReference type="ARBA" id="ARBA00022634"/>
    </source>
</evidence>
<dbReference type="Pfam" id="PF16589">
    <property type="entry name" value="BRCT_2"/>
    <property type="match status" value="1"/>
</dbReference>
<dbReference type="GO" id="GO:0003684">
    <property type="term" value="F:damaged DNA binding"/>
    <property type="evidence" value="ECO:0007669"/>
    <property type="project" value="InterPro"/>
</dbReference>
<dbReference type="InterPro" id="IPR025527">
    <property type="entry name" value="HUWE1/Rev1_UBM"/>
</dbReference>
<evidence type="ECO:0000256" key="11">
    <source>
        <dbReference type="ARBA" id="ARBA00023125"/>
    </source>
</evidence>
<keyword evidence="8" id="KW-0479">Metal-binding</keyword>
<dbReference type="Pfam" id="PF14377">
    <property type="entry name" value="UBM"/>
    <property type="match status" value="1"/>
</dbReference>
<evidence type="ECO:0000256" key="9">
    <source>
        <dbReference type="ARBA" id="ARBA00022763"/>
    </source>
</evidence>
<feature type="region of interest" description="Disordered" evidence="16">
    <location>
        <begin position="827"/>
        <end position="943"/>
    </location>
</feature>
<keyword evidence="9" id="KW-0227">DNA damage</keyword>
<dbReference type="FunFam" id="3.40.50.10190:FF:000011">
    <property type="entry name" value="DNA repair protein REV1"/>
    <property type="match status" value="1"/>
</dbReference>
<dbReference type="PANTHER" id="PTHR45990:SF1">
    <property type="entry name" value="DNA REPAIR PROTEIN REV1"/>
    <property type="match status" value="1"/>
</dbReference>
<dbReference type="PROSITE" id="PS50173">
    <property type="entry name" value="UMUC"/>
    <property type="match status" value="1"/>
</dbReference>
<dbReference type="GO" id="GO:0070987">
    <property type="term" value="P:error-free translesion synthesis"/>
    <property type="evidence" value="ECO:0007669"/>
    <property type="project" value="TreeGrafter"/>
</dbReference>
<evidence type="ECO:0000256" key="7">
    <source>
        <dbReference type="ARBA" id="ARBA00022695"/>
    </source>
</evidence>
<evidence type="ECO:0000256" key="13">
    <source>
        <dbReference type="ARBA" id="ARBA00023242"/>
    </source>
</evidence>
<evidence type="ECO:0000256" key="1">
    <source>
        <dbReference type="ARBA" id="ARBA00001946"/>
    </source>
</evidence>
<keyword evidence="12" id="KW-0234">DNA repair</keyword>
<keyword evidence="7" id="KW-0548">Nucleotidyltransferase</keyword>
<evidence type="ECO:0000313" key="19">
    <source>
        <dbReference type="EMBL" id="KZT44256.1"/>
    </source>
</evidence>
<dbReference type="PANTHER" id="PTHR45990">
    <property type="entry name" value="DNA REPAIR PROTEIN REV1"/>
    <property type="match status" value="1"/>
</dbReference>
<keyword evidence="10" id="KW-0460">Magnesium</keyword>
<proteinExistence type="inferred from homology"/>
<dbReference type="GO" id="GO:0005634">
    <property type="term" value="C:nucleus"/>
    <property type="evidence" value="ECO:0007669"/>
    <property type="project" value="UniProtKB-SubCell"/>
</dbReference>
<dbReference type="Gene3D" id="3.40.1170.60">
    <property type="match status" value="1"/>
</dbReference>
<dbReference type="Proteomes" id="UP000076798">
    <property type="component" value="Unassembled WGS sequence"/>
</dbReference>
<dbReference type="InterPro" id="IPR031991">
    <property type="entry name" value="Rev1_C"/>
</dbReference>
<keyword evidence="6" id="KW-0808">Transferase</keyword>
<comment type="subcellular location">
    <subcellularLocation>
        <location evidence="2">Nucleus</location>
    </subcellularLocation>
</comment>
<dbReference type="FunFam" id="3.30.1490.100:FF:000001">
    <property type="entry name" value="DNA repair protein REV1"/>
    <property type="match status" value="1"/>
</dbReference>
<evidence type="ECO:0000256" key="2">
    <source>
        <dbReference type="ARBA" id="ARBA00004123"/>
    </source>
</evidence>
<name>A0A166J0J9_9AGAM</name>
<dbReference type="Gene3D" id="6.10.250.1630">
    <property type="match status" value="1"/>
</dbReference>
<dbReference type="InterPro" id="IPR017961">
    <property type="entry name" value="DNA_pol_Y-fam_little_finger"/>
</dbReference>
<dbReference type="Pfam" id="PF16727">
    <property type="entry name" value="REV1_C"/>
    <property type="match status" value="1"/>
</dbReference>
<evidence type="ECO:0000259" key="17">
    <source>
        <dbReference type="PROSITE" id="PS50172"/>
    </source>
</evidence>
<feature type="domain" description="UmuC" evidence="18">
    <location>
        <begin position="431"/>
        <end position="632"/>
    </location>
</feature>
<evidence type="ECO:0000259" key="18">
    <source>
        <dbReference type="PROSITE" id="PS50173"/>
    </source>
</evidence>
<keyword evidence="13" id="KW-0539">Nucleus</keyword>